<protein>
    <submittedName>
        <fullName evidence="2">Uncharacterized protein</fullName>
    </submittedName>
</protein>
<feature type="transmembrane region" description="Helical" evidence="1">
    <location>
        <begin position="6"/>
        <end position="28"/>
    </location>
</feature>
<comment type="caution">
    <text evidence="2">The sequence shown here is derived from an EMBL/GenBank/DDBJ whole genome shotgun (WGS) entry which is preliminary data.</text>
</comment>
<proteinExistence type="predicted"/>
<evidence type="ECO:0000313" key="3">
    <source>
        <dbReference type="Proteomes" id="UP000287352"/>
    </source>
</evidence>
<reference evidence="3" key="1">
    <citation type="submission" date="2018-12" db="EMBL/GenBank/DDBJ databases">
        <title>Tengunoibacter tsumagoiensis gen. nov., sp. nov., Dictyobacter kobayashii sp. nov., D. alpinus sp. nov., and D. joshuensis sp. nov. and description of Dictyobacteraceae fam. nov. within the order Ktedonobacterales isolated from Tengu-no-mugimeshi.</title>
        <authorList>
            <person name="Wang C.M."/>
            <person name="Zheng Y."/>
            <person name="Sakai Y."/>
            <person name="Toyoda A."/>
            <person name="Minakuchi Y."/>
            <person name="Abe K."/>
            <person name="Yokota A."/>
            <person name="Yabe S."/>
        </authorList>
    </citation>
    <scope>NUCLEOTIDE SEQUENCE [LARGE SCALE GENOMIC DNA]</scope>
    <source>
        <strain evidence="3">Uno3</strain>
    </source>
</reference>
<keyword evidence="3" id="KW-1185">Reference proteome</keyword>
<dbReference type="AlphaFoldDB" id="A0A401ZZA3"/>
<evidence type="ECO:0000313" key="2">
    <source>
        <dbReference type="EMBL" id="GCE12161.1"/>
    </source>
</evidence>
<accession>A0A401ZZA3</accession>
<dbReference type="EMBL" id="BIFR01000001">
    <property type="protein sequence ID" value="GCE12161.1"/>
    <property type="molecule type" value="Genomic_DNA"/>
</dbReference>
<organism evidence="2 3">
    <name type="scientific">Tengunoibacter tsumagoiensis</name>
    <dbReference type="NCBI Taxonomy" id="2014871"/>
    <lineage>
        <taxon>Bacteria</taxon>
        <taxon>Bacillati</taxon>
        <taxon>Chloroflexota</taxon>
        <taxon>Ktedonobacteria</taxon>
        <taxon>Ktedonobacterales</taxon>
        <taxon>Dictyobacteraceae</taxon>
        <taxon>Tengunoibacter</taxon>
    </lineage>
</organism>
<keyword evidence="1" id="KW-0812">Transmembrane</keyword>
<feature type="transmembrane region" description="Helical" evidence="1">
    <location>
        <begin position="49"/>
        <end position="72"/>
    </location>
</feature>
<sequence length="105" mass="12003">MIFNAILYVVLVGVALLLICCSVFLFRADQRAVKNKKRREKKWYQRSQFLIAMGISIMTVTIFVRVVVFNLFLASSLIIDIILIFIAIVNVLIVGYAVYLAKETQ</sequence>
<feature type="transmembrane region" description="Helical" evidence="1">
    <location>
        <begin position="78"/>
        <end position="101"/>
    </location>
</feature>
<dbReference type="Proteomes" id="UP000287352">
    <property type="component" value="Unassembled WGS sequence"/>
</dbReference>
<dbReference type="RefSeq" id="WP_126579806.1">
    <property type="nucleotide sequence ID" value="NZ_BIFR01000001.1"/>
</dbReference>
<name>A0A401ZZA3_9CHLR</name>
<keyword evidence="1" id="KW-0472">Membrane</keyword>
<keyword evidence="1" id="KW-1133">Transmembrane helix</keyword>
<evidence type="ECO:0000256" key="1">
    <source>
        <dbReference type="SAM" id="Phobius"/>
    </source>
</evidence>
<gene>
    <name evidence="2" type="ORF">KTT_20200</name>
</gene>